<dbReference type="FunFam" id="2.170.150.80:FF:000002">
    <property type="entry name" value="Nac domain-containing protein 86"/>
    <property type="match status" value="1"/>
</dbReference>
<gene>
    <name evidence="14" type="ORF">Cni_G21152</name>
</gene>
<proteinExistence type="predicted"/>
<feature type="region of interest" description="Disordered" evidence="11">
    <location>
        <begin position="322"/>
        <end position="343"/>
    </location>
</feature>
<dbReference type="InterPro" id="IPR003441">
    <property type="entry name" value="NAC-dom"/>
</dbReference>
<dbReference type="Gene3D" id="2.170.150.80">
    <property type="entry name" value="NAC domain"/>
    <property type="match status" value="1"/>
</dbReference>
<evidence type="ECO:0000256" key="12">
    <source>
        <dbReference type="SAM" id="Phobius"/>
    </source>
</evidence>
<evidence type="ECO:0000256" key="4">
    <source>
        <dbReference type="ARBA" id="ARBA00022989"/>
    </source>
</evidence>
<comment type="subcellular location">
    <subcellularLocation>
        <location evidence="2">Membrane</location>
        <topology evidence="2">Single-pass membrane protein</topology>
    </subcellularLocation>
    <subcellularLocation>
        <location evidence="1">Nucleus</location>
    </subcellularLocation>
</comment>
<evidence type="ECO:0000256" key="9">
    <source>
        <dbReference type="ARBA" id="ARBA00023163"/>
    </source>
</evidence>
<sequence length="587" mass="65615">MGASRDLAGPCEERGSPAGAADVLGEPKWWPPGFRFHPTDEELVLYYLKRKVCGRRLKLSMIGDVDVYKWEPWELPEQSVLKSGDKQWYFFSPRDRKYPNGSRSNRATKFGYWKATGKDRTISQNSRAMGNKKTLVYYHGRAPKGERTDWVMHEYTLDEQVLLSYNNVQDYYALYKVFRKSGPGPKNGEQYGAPFREEEWDEEEVDESFRSQDNRELPVNQQNIGVPVTEPLHELTSAGMMNDAGNTLPMNELEDLLLKLSDEQDILGQYSEHSVYVSEVDVETQVVDHNFEPSLTEATSFEDNDIWGELSTLEESIQAARQDSSMQPVESPEITSLAHNPQQPLQQTDEEYLEIKDFNDPDSITWSGNDLSNKDQIDGRDGFYDTYDYFDPPLAFSDDFGPLGLTTQNSYLDGYAEDGVLNPPYHISTDLWNHDHGFDVSHANPNQVLMASPATGFAYASSSSTIEQTLGQNTRVDGSGTSGSWMSSALSTLLDSVPSSPALASENTFIGRALERVSSFRAGQISINDQNTTTGGQSLVSGRRGGSRNGGVLFISFLVGLSAVFWVFTVGATIKVLKGFWSRFSSS</sequence>
<dbReference type="SUPFAM" id="SSF101941">
    <property type="entry name" value="NAC domain"/>
    <property type="match status" value="1"/>
</dbReference>
<dbReference type="Proteomes" id="UP001327560">
    <property type="component" value="Chromosome 6"/>
</dbReference>
<evidence type="ECO:0000256" key="3">
    <source>
        <dbReference type="ARBA" id="ARBA00022692"/>
    </source>
</evidence>
<dbReference type="PANTHER" id="PTHR31744:SF216">
    <property type="entry name" value="NAC TRANSCRIPTION FACTOR"/>
    <property type="match status" value="1"/>
</dbReference>
<evidence type="ECO:0000256" key="1">
    <source>
        <dbReference type="ARBA" id="ARBA00004123"/>
    </source>
</evidence>
<keyword evidence="3 12" id="KW-0812">Transmembrane</keyword>
<dbReference type="GO" id="GO:0016020">
    <property type="term" value="C:membrane"/>
    <property type="evidence" value="ECO:0007669"/>
    <property type="project" value="UniProtKB-SubCell"/>
</dbReference>
<dbReference type="GO" id="GO:0005634">
    <property type="term" value="C:nucleus"/>
    <property type="evidence" value="ECO:0007669"/>
    <property type="project" value="UniProtKB-SubCell"/>
</dbReference>
<evidence type="ECO:0000256" key="2">
    <source>
        <dbReference type="ARBA" id="ARBA00004167"/>
    </source>
</evidence>
<organism evidence="14 15">
    <name type="scientific">Canna indica</name>
    <name type="common">Indian-shot</name>
    <dbReference type="NCBI Taxonomy" id="4628"/>
    <lineage>
        <taxon>Eukaryota</taxon>
        <taxon>Viridiplantae</taxon>
        <taxon>Streptophyta</taxon>
        <taxon>Embryophyta</taxon>
        <taxon>Tracheophyta</taxon>
        <taxon>Spermatophyta</taxon>
        <taxon>Magnoliopsida</taxon>
        <taxon>Liliopsida</taxon>
        <taxon>Zingiberales</taxon>
        <taxon>Cannaceae</taxon>
        <taxon>Canna</taxon>
    </lineage>
</organism>
<dbReference type="AlphaFoldDB" id="A0AAQ3KUD7"/>
<dbReference type="EMBL" id="CP136895">
    <property type="protein sequence ID" value="WOL12386.1"/>
    <property type="molecule type" value="Genomic_DNA"/>
</dbReference>
<keyword evidence="5" id="KW-0805">Transcription regulation</keyword>
<dbReference type="PANTHER" id="PTHR31744">
    <property type="entry name" value="PROTEIN CUP-SHAPED COTYLEDON 2-RELATED"/>
    <property type="match status" value="1"/>
</dbReference>
<protein>
    <submittedName>
        <fullName evidence="14">NAC domain-containing protein</fullName>
    </submittedName>
</protein>
<dbReference type="Pfam" id="PF02365">
    <property type="entry name" value="NAM"/>
    <property type="match status" value="1"/>
</dbReference>
<evidence type="ECO:0000256" key="5">
    <source>
        <dbReference type="ARBA" id="ARBA00023015"/>
    </source>
</evidence>
<keyword evidence="8" id="KW-0010">Activator</keyword>
<dbReference type="GO" id="GO:0006355">
    <property type="term" value="P:regulation of DNA-templated transcription"/>
    <property type="evidence" value="ECO:0007669"/>
    <property type="project" value="InterPro"/>
</dbReference>
<reference evidence="14 15" key="1">
    <citation type="submission" date="2023-10" db="EMBL/GenBank/DDBJ databases">
        <title>Chromosome-scale genome assembly provides insights into flower coloration mechanisms of Canna indica.</title>
        <authorList>
            <person name="Li C."/>
        </authorList>
    </citation>
    <scope>NUCLEOTIDE SEQUENCE [LARGE SCALE GENOMIC DNA]</scope>
    <source>
        <tissue evidence="14">Flower</tissue>
    </source>
</reference>
<dbReference type="GO" id="GO:0000976">
    <property type="term" value="F:transcription cis-regulatory region binding"/>
    <property type="evidence" value="ECO:0007669"/>
    <property type="project" value="UniProtKB-ARBA"/>
</dbReference>
<accession>A0AAQ3KUD7</accession>
<keyword evidence="7 12" id="KW-0472">Membrane</keyword>
<dbReference type="InterPro" id="IPR036093">
    <property type="entry name" value="NAC_dom_sf"/>
</dbReference>
<keyword evidence="15" id="KW-1185">Reference proteome</keyword>
<evidence type="ECO:0000259" key="13">
    <source>
        <dbReference type="PROSITE" id="PS51005"/>
    </source>
</evidence>
<keyword evidence="4 12" id="KW-1133">Transmembrane helix</keyword>
<evidence type="ECO:0000256" key="11">
    <source>
        <dbReference type="SAM" id="MobiDB-lite"/>
    </source>
</evidence>
<evidence type="ECO:0000256" key="7">
    <source>
        <dbReference type="ARBA" id="ARBA00023136"/>
    </source>
</evidence>
<evidence type="ECO:0000313" key="14">
    <source>
        <dbReference type="EMBL" id="WOL12386.1"/>
    </source>
</evidence>
<name>A0AAQ3KUD7_9LILI</name>
<feature type="region of interest" description="Disordered" evidence="11">
    <location>
        <begin position="1"/>
        <end position="20"/>
    </location>
</feature>
<evidence type="ECO:0000313" key="15">
    <source>
        <dbReference type="Proteomes" id="UP001327560"/>
    </source>
</evidence>
<keyword evidence="9" id="KW-0804">Transcription</keyword>
<dbReference type="PROSITE" id="PS51005">
    <property type="entry name" value="NAC"/>
    <property type="match status" value="1"/>
</dbReference>
<evidence type="ECO:0000256" key="8">
    <source>
        <dbReference type="ARBA" id="ARBA00023159"/>
    </source>
</evidence>
<evidence type="ECO:0000256" key="10">
    <source>
        <dbReference type="ARBA" id="ARBA00023242"/>
    </source>
</evidence>
<feature type="transmembrane region" description="Helical" evidence="12">
    <location>
        <begin position="552"/>
        <end position="577"/>
    </location>
</feature>
<keyword evidence="6" id="KW-0238">DNA-binding</keyword>
<evidence type="ECO:0000256" key="6">
    <source>
        <dbReference type="ARBA" id="ARBA00023125"/>
    </source>
</evidence>
<feature type="domain" description="NAC" evidence="13">
    <location>
        <begin position="30"/>
        <end position="180"/>
    </location>
</feature>
<keyword evidence="10" id="KW-0539">Nucleus</keyword>